<organism evidence="6 7">
    <name type="scientific">Albidovulum sediminis</name>
    <dbReference type="NCBI Taxonomy" id="3066345"/>
    <lineage>
        <taxon>Bacteria</taxon>
        <taxon>Pseudomonadati</taxon>
        <taxon>Pseudomonadota</taxon>
        <taxon>Alphaproteobacteria</taxon>
        <taxon>Rhodobacterales</taxon>
        <taxon>Paracoccaceae</taxon>
        <taxon>Albidovulum</taxon>
    </lineage>
</organism>
<accession>A0ABT2NG39</accession>
<sequence length="131" mass="13559">MTAIAPAIALTSACALMLTGLSLSVSMRRRALGVSFGDAGDETLRRRIRAHGNFIEYAPMATLTVWALAAANVDTALVWLFTLAFLASRLLHAAGMLLASGPAARAAAMVVQHLAFVASALVLAGVLLGLI</sequence>
<feature type="transmembrane region" description="Helical" evidence="5">
    <location>
        <begin position="6"/>
        <end position="25"/>
    </location>
</feature>
<dbReference type="RefSeq" id="WP_261493333.1">
    <property type="nucleotide sequence ID" value="NZ_JAOCQF010000001.1"/>
</dbReference>
<keyword evidence="4 5" id="KW-0472">Membrane</keyword>
<dbReference type="EMBL" id="JAOCQF010000001">
    <property type="protein sequence ID" value="MCT8327891.1"/>
    <property type="molecule type" value="Genomic_DNA"/>
</dbReference>
<keyword evidence="7" id="KW-1185">Reference proteome</keyword>
<feature type="transmembrane region" description="Helical" evidence="5">
    <location>
        <begin position="77"/>
        <end position="98"/>
    </location>
</feature>
<evidence type="ECO:0000256" key="1">
    <source>
        <dbReference type="ARBA" id="ARBA00004370"/>
    </source>
</evidence>
<evidence type="ECO:0000256" key="2">
    <source>
        <dbReference type="ARBA" id="ARBA00022692"/>
    </source>
</evidence>
<dbReference type="SUPFAM" id="SSF161084">
    <property type="entry name" value="MAPEG domain-like"/>
    <property type="match status" value="1"/>
</dbReference>
<evidence type="ECO:0000313" key="6">
    <source>
        <dbReference type="EMBL" id="MCT8327891.1"/>
    </source>
</evidence>
<dbReference type="Pfam" id="PF01124">
    <property type="entry name" value="MAPEG"/>
    <property type="match status" value="1"/>
</dbReference>
<feature type="transmembrane region" description="Helical" evidence="5">
    <location>
        <begin position="110"/>
        <end position="130"/>
    </location>
</feature>
<evidence type="ECO:0000256" key="4">
    <source>
        <dbReference type="ARBA" id="ARBA00023136"/>
    </source>
</evidence>
<gene>
    <name evidence="6" type="ORF">N5I32_00010</name>
</gene>
<reference evidence="7" key="1">
    <citation type="submission" date="2023-07" db="EMBL/GenBank/DDBJ databases">
        <title>Defluviimonas sediminis sp. nov., isolated from mangrove sediment.</title>
        <authorList>
            <person name="Liu L."/>
            <person name="Li J."/>
            <person name="Huang Y."/>
            <person name="Pan J."/>
            <person name="Li M."/>
        </authorList>
    </citation>
    <scope>NUCLEOTIDE SEQUENCE [LARGE SCALE GENOMIC DNA]</scope>
    <source>
        <strain evidence="7">FT324</strain>
    </source>
</reference>
<evidence type="ECO:0000313" key="7">
    <source>
        <dbReference type="Proteomes" id="UP001205601"/>
    </source>
</evidence>
<dbReference type="PANTHER" id="PTHR35814:SF1">
    <property type="entry name" value="GLUTATHIONE S-TRANSFERASE-RELATED"/>
    <property type="match status" value="1"/>
</dbReference>
<dbReference type="InterPro" id="IPR023352">
    <property type="entry name" value="MAPEG-like_dom_sf"/>
</dbReference>
<dbReference type="PANTHER" id="PTHR35814">
    <property type="match status" value="1"/>
</dbReference>
<name>A0ABT2NG39_9RHOB</name>
<evidence type="ECO:0000256" key="3">
    <source>
        <dbReference type="ARBA" id="ARBA00022989"/>
    </source>
</evidence>
<protein>
    <submittedName>
        <fullName evidence="6">MAPEG family protein</fullName>
    </submittedName>
</protein>
<proteinExistence type="predicted"/>
<keyword evidence="2 5" id="KW-0812">Transmembrane</keyword>
<dbReference type="Proteomes" id="UP001205601">
    <property type="component" value="Unassembled WGS sequence"/>
</dbReference>
<evidence type="ECO:0000256" key="5">
    <source>
        <dbReference type="SAM" id="Phobius"/>
    </source>
</evidence>
<comment type="caution">
    <text evidence="6">The sequence shown here is derived from an EMBL/GenBank/DDBJ whole genome shotgun (WGS) entry which is preliminary data.</text>
</comment>
<dbReference type="Gene3D" id="1.20.120.550">
    <property type="entry name" value="Membrane associated eicosanoid/glutathione metabolism-like domain"/>
    <property type="match status" value="1"/>
</dbReference>
<keyword evidence="3 5" id="KW-1133">Transmembrane helix</keyword>
<dbReference type="InterPro" id="IPR001129">
    <property type="entry name" value="Membr-assoc_MAPEG"/>
</dbReference>
<comment type="subcellular location">
    <subcellularLocation>
        <location evidence="1">Membrane</location>
    </subcellularLocation>
</comment>